<dbReference type="GO" id="GO:0003677">
    <property type="term" value="F:DNA binding"/>
    <property type="evidence" value="ECO:0007669"/>
    <property type="project" value="UniProtKB-KW"/>
</dbReference>
<dbReference type="PANTHER" id="PTHR36206">
    <property type="entry name" value="ASPERCRYPTIN BIOSYNTHESIS CLUSTER-SPECIFIC TRANSCRIPTION REGULATOR ATNN-RELATED"/>
    <property type="match status" value="1"/>
</dbReference>
<evidence type="ECO:0008006" key="10">
    <source>
        <dbReference type="Google" id="ProtNLM"/>
    </source>
</evidence>
<proteinExistence type="predicted"/>
<keyword evidence="9" id="KW-1185">Reference proteome</keyword>
<evidence type="ECO:0000256" key="6">
    <source>
        <dbReference type="ARBA" id="ARBA00023242"/>
    </source>
</evidence>
<dbReference type="PANTHER" id="PTHR36206:SF12">
    <property type="entry name" value="ASPERCRYPTIN BIOSYNTHESIS CLUSTER-SPECIFIC TRANSCRIPTION REGULATOR ATNN-RELATED"/>
    <property type="match status" value="1"/>
</dbReference>
<evidence type="ECO:0000256" key="5">
    <source>
        <dbReference type="ARBA" id="ARBA00023163"/>
    </source>
</evidence>
<name>A0A072PNI5_9EURO</name>
<dbReference type="GeneID" id="25277957"/>
<dbReference type="InterPro" id="IPR052360">
    <property type="entry name" value="Transcr_Regulatory_Proteins"/>
</dbReference>
<reference evidence="8 9" key="1">
    <citation type="submission" date="2013-03" db="EMBL/GenBank/DDBJ databases">
        <title>The Genome Sequence of Exophiala aquamarina CBS 119918.</title>
        <authorList>
            <consortium name="The Broad Institute Genomics Platform"/>
            <person name="Cuomo C."/>
            <person name="de Hoog S."/>
            <person name="Gorbushina A."/>
            <person name="Walker B."/>
            <person name="Young S.K."/>
            <person name="Zeng Q."/>
            <person name="Gargeya S."/>
            <person name="Fitzgerald M."/>
            <person name="Haas B."/>
            <person name="Abouelleil A."/>
            <person name="Allen A.W."/>
            <person name="Alvarado L."/>
            <person name="Arachchi H.M."/>
            <person name="Berlin A.M."/>
            <person name="Chapman S.B."/>
            <person name="Gainer-Dewar J."/>
            <person name="Goldberg J."/>
            <person name="Griggs A."/>
            <person name="Gujja S."/>
            <person name="Hansen M."/>
            <person name="Howarth C."/>
            <person name="Imamovic A."/>
            <person name="Ireland A."/>
            <person name="Larimer J."/>
            <person name="McCowan C."/>
            <person name="Murphy C."/>
            <person name="Pearson M."/>
            <person name="Poon T.W."/>
            <person name="Priest M."/>
            <person name="Roberts A."/>
            <person name="Saif S."/>
            <person name="Shea T."/>
            <person name="Sisk P."/>
            <person name="Sykes S."/>
            <person name="Wortman J."/>
            <person name="Nusbaum C."/>
            <person name="Birren B."/>
        </authorList>
    </citation>
    <scope>NUCLEOTIDE SEQUENCE [LARGE SCALE GENOMIC DNA]</scope>
    <source>
        <strain evidence="8 9">CBS 119918</strain>
    </source>
</reference>
<dbReference type="AlphaFoldDB" id="A0A072PNI5"/>
<dbReference type="HOGENOM" id="CLU_566237_0_0_1"/>
<evidence type="ECO:0000256" key="7">
    <source>
        <dbReference type="SAM" id="MobiDB-lite"/>
    </source>
</evidence>
<dbReference type="GO" id="GO:0046872">
    <property type="term" value="F:metal ion binding"/>
    <property type="evidence" value="ECO:0007669"/>
    <property type="project" value="UniProtKB-KW"/>
</dbReference>
<evidence type="ECO:0000256" key="1">
    <source>
        <dbReference type="ARBA" id="ARBA00022723"/>
    </source>
</evidence>
<evidence type="ECO:0000313" key="8">
    <source>
        <dbReference type="EMBL" id="KEF61451.1"/>
    </source>
</evidence>
<organism evidence="8 9">
    <name type="scientific">Exophiala aquamarina CBS 119918</name>
    <dbReference type="NCBI Taxonomy" id="1182545"/>
    <lineage>
        <taxon>Eukaryota</taxon>
        <taxon>Fungi</taxon>
        <taxon>Dikarya</taxon>
        <taxon>Ascomycota</taxon>
        <taxon>Pezizomycotina</taxon>
        <taxon>Eurotiomycetes</taxon>
        <taxon>Chaetothyriomycetidae</taxon>
        <taxon>Chaetothyriales</taxon>
        <taxon>Herpotrichiellaceae</taxon>
        <taxon>Exophiala</taxon>
    </lineage>
</organism>
<sequence length="482" mass="54684">MHEHFTRSGRMSPNTYGNKLDFALTHYGRAIREVVHINETRGEHAFDCALITCGLFSIFESLQGHYHSAFSHAVSGIKIMAEWQQDRLSKLRTSDRNMYIAHSELMRFFFAFWRQILEIGDWNFQGERPLLDPPAWRTPEIFRSNDEALTYVEYNMSAFFAFYEKTERLTRTGAMTPEIGVDMQAKFQTLTKSLSDCEQACQAMVASRADPSLGKTPSGLILGIHRILLTIFVALMQTTMEPDAFDHHLPLIQEALDFVEEFLVVTNSLIPGDSPPRSRKNSPSRSVSPETRALSLDRTMAPRFSMSPGVVPILFVIATRCNELSARDRALHLLRICNRKEGFWDSQLSACLATRTIEIKANAVEKFRSATPNGFGNREVRDSDITMKLEAIQYYPDNECVLHYSLMWPLGDDASDDGMGLALGTPGEALIRKRDFSERLAWGDQLDVVGTEDAFTSMMPNGLISEEIRKPLHVWEKHGMVR</sequence>
<keyword evidence="3" id="KW-0805">Transcription regulation</keyword>
<dbReference type="OrthoDB" id="2593732at2759"/>
<evidence type="ECO:0000256" key="4">
    <source>
        <dbReference type="ARBA" id="ARBA00023125"/>
    </source>
</evidence>
<keyword evidence="4" id="KW-0238">DNA-binding</keyword>
<protein>
    <recommendedName>
        <fullName evidence="10">Transcription factor domain-containing protein</fullName>
    </recommendedName>
</protein>
<evidence type="ECO:0000256" key="2">
    <source>
        <dbReference type="ARBA" id="ARBA00022833"/>
    </source>
</evidence>
<gene>
    <name evidence="8" type="ORF">A1O9_03017</name>
</gene>
<evidence type="ECO:0000313" key="9">
    <source>
        <dbReference type="Proteomes" id="UP000027920"/>
    </source>
</evidence>
<dbReference type="VEuPathDB" id="FungiDB:A1O9_03017"/>
<accession>A0A072PNI5</accession>
<dbReference type="EMBL" id="AMGV01000002">
    <property type="protein sequence ID" value="KEF61451.1"/>
    <property type="molecule type" value="Genomic_DNA"/>
</dbReference>
<evidence type="ECO:0000256" key="3">
    <source>
        <dbReference type="ARBA" id="ARBA00023015"/>
    </source>
</evidence>
<dbReference type="Proteomes" id="UP000027920">
    <property type="component" value="Unassembled WGS sequence"/>
</dbReference>
<dbReference type="RefSeq" id="XP_013264041.1">
    <property type="nucleotide sequence ID" value="XM_013408587.1"/>
</dbReference>
<keyword evidence="2" id="KW-0862">Zinc</keyword>
<keyword evidence="5" id="KW-0804">Transcription</keyword>
<keyword evidence="1" id="KW-0479">Metal-binding</keyword>
<comment type="caution">
    <text evidence="8">The sequence shown here is derived from an EMBL/GenBank/DDBJ whole genome shotgun (WGS) entry which is preliminary data.</text>
</comment>
<feature type="region of interest" description="Disordered" evidence="7">
    <location>
        <begin position="273"/>
        <end position="292"/>
    </location>
</feature>
<keyword evidence="6" id="KW-0539">Nucleus</keyword>